<keyword evidence="3" id="KW-1185">Reference proteome</keyword>
<keyword evidence="1" id="KW-0732">Signal</keyword>
<dbReference type="EMBL" id="MTKO01000040">
    <property type="protein sequence ID" value="RWX47194.1"/>
    <property type="molecule type" value="Genomic_DNA"/>
</dbReference>
<feature type="chain" id="PRO_5018598767" evidence="1">
    <location>
        <begin position="21"/>
        <end position="131"/>
    </location>
</feature>
<evidence type="ECO:0000313" key="3">
    <source>
        <dbReference type="Proteomes" id="UP000287853"/>
    </source>
</evidence>
<accession>A0A3S3QGW5</accession>
<proteinExistence type="predicted"/>
<reference evidence="2 3" key="1">
    <citation type="submission" date="2017-01" db="EMBL/GenBank/DDBJ databases">
        <title>The cable genome- insights into the physiology and evolution of filamentous bacteria capable of sulfide oxidation via long distance electron transfer.</title>
        <authorList>
            <person name="Schreiber L."/>
            <person name="Bjerg J.T."/>
            <person name="Boggild A."/>
            <person name="Van De Vossenberg J."/>
            <person name="Meysman F."/>
            <person name="Nielsen L.P."/>
            <person name="Schramm A."/>
            <person name="Kjeldsen K.U."/>
        </authorList>
    </citation>
    <scope>NUCLEOTIDE SEQUENCE [LARGE SCALE GENOMIC DNA]</scope>
    <source>
        <strain evidence="2">MCF</strain>
    </source>
</reference>
<feature type="signal peptide" evidence="1">
    <location>
        <begin position="1"/>
        <end position="20"/>
    </location>
</feature>
<protein>
    <submittedName>
        <fullName evidence="2">Uncharacterized protein</fullName>
    </submittedName>
</protein>
<evidence type="ECO:0000256" key="1">
    <source>
        <dbReference type="SAM" id="SignalP"/>
    </source>
</evidence>
<organism evidence="2 3">
    <name type="scientific">Candidatus Electrothrix aarhusensis</name>
    <dbReference type="NCBI Taxonomy" id="1859131"/>
    <lineage>
        <taxon>Bacteria</taxon>
        <taxon>Pseudomonadati</taxon>
        <taxon>Thermodesulfobacteriota</taxon>
        <taxon>Desulfobulbia</taxon>
        <taxon>Desulfobulbales</taxon>
        <taxon>Desulfobulbaceae</taxon>
        <taxon>Candidatus Electrothrix</taxon>
    </lineage>
</organism>
<dbReference type="AlphaFoldDB" id="A0A3S3QGW5"/>
<evidence type="ECO:0000313" key="2">
    <source>
        <dbReference type="EMBL" id="RWX47194.1"/>
    </source>
</evidence>
<gene>
    <name evidence="2" type="ORF">H206_02506</name>
</gene>
<dbReference type="PROSITE" id="PS51257">
    <property type="entry name" value="PROKAR_LIPOPROTEIN"/>
    <property type="match status" value="1"/>
</dbReference>
<sequence>MSRFVALLLFALLTSCSVHSQQEVVLLDYNDFGPQIIAREVIGMEWWQWQDHGDSDAAAVYPVKVAVYRDIPVTEVEQKYPVEPEQKKDFRYLEYQRALDFLDEKIAENIQENVTERLKATRKKIVSQLGK</sequence>
<dbReference type="Proteomes" id="UP000287853">
    <property type="component" value="Unassembled WGS sequence"/>
</dbReference>
<name>A0A3S3QGW5_9BACT</name>
<comment type="caution">
    <text evidence="2">The sequence shown here is derived from an EMBL/GenBank/DDBJ whole genome shotgun (WGS) entry which is preliminary data.</text>
</comment>